<name>A0AAV4Y6W9_CAEEX</name>
<accession>A0AAV4Y6W9</accession>
<dbReference type="EMBL" id="BPLR01001344">
    <property type="protein sequence ID" value="GIZ01731.1"/>
    <property type="molecule type" value="Genomic_DNA"/>
</dbReference>
<protein>
    <submittedName>
        <fullName evidence="1">Uncharacterized protein</fullName>
    </submittedName>
</protein>
<evidence type="ECO:0000313" key="2">
    <source>
        <dbReference type="Proteomes" id="UP001054945"/>
    </source>
</evidence>
<organism evidence="1 2">
    <name type="scientific">Caerostris extrusa</name>
    <name type="common">Bark spider</name>
    <name type="synonym">Caerostris bankana</name>
    <dbReference type="NCBI Taxonomy" id="172846"/>
    <lineage>
        <taxon>Eukaryota</taxon>
        <taxon>Metazoa</taxon>
        <taxon>Ecdysozoa</taxon>
        <taxon>Arthropoda</taxon>
        <taxon>Chelicerata</taxon>
        <taxon>Arachnida</taxon>
        <taxon>Araneae</taxon>
        <taxon>Araneomorphae</taxon>
        <taxon>Entelegynae</taxon>
        <taxon>Araneoidea</taxon>
        <taxon>Araneidae</taxon>
        <taxon>Caerostris</taxon>
    </lineage>
</organism>
<reference evidence="1 2" key="1">
    <citation type="submission" date="2021-06" db="EMBL/GenBank/DDBJ databases">
        <title>Caerostris extrusa draft genome.</title>
        <authorList>
            <person name="Kono N."/>
            <person name="Arakawa K."/>
        </authorList>
    </citation>
    <scope>NUCLEOTIDE SEQUENCE [LARGE SCALE GENOMIC DNA]</scope>
</reference>
<proteinExistence type="predicted"/>
<dbReference type="Proteomes" id="UP001054945">
    <property type="component" value="Unassembled WGS sequence"/>
</dbReference>
<evidence type="ECO:0000313" key="1">
    <source>
        <dbReference type="EMBL" id="GIZ01731.1"/>
    </source>
</evidence>
<dbReference type="AlphaFoldDB" id="A0AAV4Y6W9"/>
<comment type="caution">
    <text evidence="1">The sequence shown here is derived from an EMBL/GenBank/DDBJ whole genome shotgun (WGS) entry which is preliminary data.</text>
</comment>
<gene>
    <name evidence="1" type="ORF">CEXT_676611</name>
</gene>
<keyword evidence="2" id="KW-1185">Reference proteome</keyword>
<sequence>MESVAERGLENRFSILFIEMTACAIESRSNASRYGKRDQEDNKLKHELVWLKAPKARGTYSKRWPQ</sequence>